<feature type="domain" description="Roadblock/LAMTOR2" evidence="1">
    <location>
        <begin position="6"/>
        <end position="100"/>
    </location>
</feature>
<dbReference type="PANTHER" id="PTHR36222">
    <property type="entry name" value="SERINE PROTEASE INHIBITOR RV3364C"/>
    <property type="match status" value="1"/>
</dbReference>
<keyword evidence="3" id="KW-1185">Reference proteome</keyword>
<dbReference type="SMART" id="SM00960">
    <property type="entry name" value="Robl_LC7"/>
    <property type="match status" value="1"/>
</dbReference>
<reference evidence="2 3" key="1">
    <citation type="submission" date="2020-08" db="EMBL/GenBank/DDBJ databases">
        <title>Genomic Encyclopedia of Type Strains, Phase III (KMG-III): the genomes of soil and plant-associated and newly described type strains.</title>
        <authorList>
            <person name="Whitman W."/>
        </authorList>
    </citation>
    <scope>NUCLEOTIDE SEQUENCE [LARGE SCALE GENOMIC DNA]</scope>
    <source>
        <strain evidence="2 3">CECT 8960</strain>
    </source>
</reference>
<dbReference type="SUPFAM" id="SSF103196">
    <property type="entry name" value="Roadblock/LC7 domain"/>
    <property type="match status" value="1"/>
</dbReference>
<gene>
    <name evidence="2" type="ORF">FHR82_001222</name>
</gene>
<name>A0A7W7Q107_9PSEU</name>
<comment type="caution">
    <text evidence="2">The sequence shown here is derived from an EMBL/GenBank/DDBJ whole genome shotgun (WGS) entry which is preliminary data.</text>
</comment>
<dbReference type="InterPro" id="IPR053141">
    <property type="entry name" value="Mycobact_SerProt_Inhib_Rv3364c"/>
</dbReference>
<evidence type="ECO:0000313" key="3">
    <source>
        <dbReference type="Proteomes" id="UP000520767"/>
    </source>
</evidence>
<organism evidence="2 3">
    <name type="scientific">Actinophytocola algeriensis</name>
    <dbReference type="NCBI Taxonomy" id="1768010"/>
    <lineage>
        <taxon>Bacteria</taxon>
        <taxon>Bacillati</taxon>
        <taxon>Actinomycetota</taxon>
        <taxon>Actinomycetes</taxon>
        <taxon>Pseudonocardiales</taxon>
        <taxon>Pseudonocardiaceae</taxon>
    </lineage>
</organism>
<dbReference type="InterPro" id="IPR004942">
    <property type="entry name" value="Roadblock/LAMTOR2_dom"/>
</dbReference>
<sequence length="144" mass="15377">MADDLNWLLRRLVEAVPDTHSALLLSVDGIPKYWYGLDIDGADRLAALASSMCSLANQVGKKFSGDDPSGAGVRQVITELNEIILFVTAASAGSVLAVLAAREVDAGILSYEMQRLCTQVPAVLTTPSRYHVTHQAAHQGNGTR</sequence>
<proteinExistence type="predicted"/>
<evidence type="ECO:0000259" key="1">
    <source>
        <dbReference type="SMART" id="SM00960"/>
    </source>
</evidence>
<evidence type="ECO:0000313" key="2">
    <source>
        <dbReference type="EMBL" id="MBB4905012.1"/>
    </source>
</evidence>
<protein>
    <submittedName>
        <fullName evidence="2">Putative regulator of Ras-like GTPase activity (Roadblock/LC7/MglB family)</fullName>
    </submittedName>
</protein>
<dbReference type="RefSeq" id="WP_184809170.1">
    <property type="nucleotide sequence ID" value="NZ_JACHJQ010000001.1"/>
</dbReference>
<dbReference type="PANTHER" id="PTHR36222:SF1">
    <property type="entry name" value="SERINE PROTEASE INHIBITOR RV3364C"/>
    <property type="match status" value="1"/>
</dbReference>
<dbReference type="AlphaFoldDB" id="A0A7W7Q107"/>
<accession>A0A7W7Q107</accession>
<dbReference type="Gene3D" id="3.30.450.30">
    <property type="entry name" value="Dynein light chain 2a, cytoplasmic"/>
    <property type="match status" value="1"/>
</dbReference>
<dbReference type="EMBL" id="JACHJQ010000001">
    <property type="protein sequence ID" value="MBB4905012.1"/>
    <property type="molecule type" value="Genomic_DNA"/>
</dbReference>
<dbReference type="Proteomes" id="UP000520767">
    <property type="component" value="Unassembled WGS sequence"/>
</dbReference>
<dbReference type="Pfam" id="PF03259">
    <property type="entry name" value="Robl_LC7"/>
    <property type="match status" value="1"/>
</dbReference>